<evidence type="ECO:0000313" key="3">
    <source>
        <dbReference type="Proteomes" id="UP001623553"/>
    </source>
</evidence>
<comment type="caution">
    <text evidence="2">The sequence shown here is derived from an EMBL/GenBank/DDBJ whole genome shotgun (WGS) entry which is preliminary data.</text>
</comment>
<dbReference type="RefSeq" id="WP_406776930.1">
    <property type="nucleotide sequence ID" value="NZ_JBEWZF010000001.1"/>
</dbReference>
<protein>
    <submittedName>
        <fullName evidence="2">DUF4286 family protein</fullName>
    </submittedName>
</protein>
<name>A0ABW8TYX1_9BACT</name>
<evidence type="ECO:0000313" key="1">
    <source>
        <dbReference type="EMBL" id="MFL0205328.1"/>
    </source>
</evidence>
<keyword evidence="3" id="KW-1185">Reference proteome</keyword>
<accession>A0ABW8TYX1</accession>
<dbReference type="Proteomes" id="UP001623559">
    <property type="component" value="Unassembled WGS sequence"/>
</dbReference>
<proteinExistence type="predicted"/>
<organism evidence="2 3">
    <name type="scientific">Aquirufa novilacunae</name>
    <dbReference type="NCBI Taxonomy" id="3139305"/>
    <lineage>
        <taxon>Bacteria</taxon>
        <taxon>Pseudomonadati</taxon>
        <taxon>Bacteroidota</taxon>
        <taxon>Cytophagia</taxon>
        <taxon>Cytophagales</taxon>
        <taxon>Flectobacillaceae</taxon>
        <taxon>Aquirufa</taxon>
    </lineage>
</organism>
<dbReference type="EMBL" id="JBEWZF010000001">
    <property type="protein sequence ID" value="MFL0298055.1"/>
    <property type="molecule type" value="Genomic_DNA"/>
</dbReference>
<reference evidence="3 4" key="1">
    <citation type="submission" date="2024-07" db="EMBL/GenBank/DDBJ databases">
        <authorList>
            <person name="Pitt A."/>
            <person name="Hahn M.W."/>
        </authorList>
    </citation>
    <scope>NUCLEOTIDE SEQUENCE [LARGE SCALE GENOMIC DNA]</scope>
    <source>
        <strain evidence="1 4">2-AUSEE-184A6</strain>
        <strain evidence="2 3">2-BAHN-186B</strain>
    </source>
</reference>
<gene>
    <name evidence="2" type="ORF">AAE961_04145</name>
    <name evidence="1" type="ORF">V7S74_01090</name>
</gene>
<evidence type="ECO:0000313" key="2">
    <source>
        <dbReference type="EMBL" id="MFL0298055.1"/>
    </source>
</evidence>
<evidence type="ECO:0000313" key="4">
    <source>
        <dbReference type="Proteomes" id="UP001623559"/>
    </source>
</evidence>
<sequence length="101" mass="11835">MIQYNLSLFFEPTIHESAIRALKTVIMPEIEKQAFVDQIFLFEISSHQEPDSVGYSLQCWLPTFEESHPEFIEGIVSGFFQKEFANQFVYFPSQLKRVDSH</sequence>
<dbReference type="EMBL" id="JBEWZG010000001">
    <property type="protein sequence ID" value="MFL0205328.1"/>
    <property type="molecule type" value="Genomic_DNA"/>
</dbReference>
<dbReference type="Proteomes" id="UP001623553">
    <property type="component" value="Unassembled WGS sequence"/>
</dbReference>